<reference evidence="2 3" key="1">
    <citation type="submission" date="2018-12" db="EMBL/GenBank/DDBJ databases">
        <authorList>
            <person name="Sun L."/>
            <person name="Chen Z."/>
        </authorList>
    </citation>
    <scope>NUCLEOTIDE SEQUENCE [LARGE SCALE GENOMIC DNA]</scope>
    <source>
        <strain evidence="2 3">DSM 15890</strain>
    </source>
</reference>
<evidence type="ECO:0000313" key="3">
    <source>
        <dbReference type="Proteomes" id="UP000279446"/>
    </source>
</evidence>
<gene>
    <name evidence="2" type="ORF">EJP82_06620</name>
</gene>
<name>A0A3S1DU30_9BACL</name>
<accession>A0A3S1DU30</accession>
<organism evidence="2 3">
    <name type="scientific">Paenibacillus anaericanus</name>
    <dbReference type="NCBI Taxonomy" id="170367"/>
    <lineage>
        <taxon>Bacteria</taxon>
        <taxon>Bacillati</taxon>
        <taxon>Bacillota</taxon>
        <taxon>Bacilli</taxon>
        <taxon>Bacillales</taxon>
        <taxon>Paenibacillaceae</taxon>
        <taxon>Paenibacillus</taxon>
    </lineage>
</organism>
<evidence type="ECO:0000313" key="2">
    <source>
        <dbReference type="EMBL" id="RUT47380.1"/>
    </source>
</evidence>
<keyword evidence="3" id="KW-1185">Reference proteome</keyword>
<protein>
    <submittedName>
        <fullName evidence="2">ATP-binding protein</fullName>
    </submittedName>
</protein>
<keyword evidence="2" id="KW-0547">Nucleotide-binding</keyword>
<feature type="domain" description="ORC1/DEAH AAA+ ATPase" evidence="1">
    <location>
        <begin position="68"/>
        <end position="198"/>
    </location>
</feature>
<dbReference type="Pfam" id="PF13401">
    <property type="entry name" value="AAA_22"/>
    <property type="match status" value="1"/>
</dbReference>
<dbReference type="InterPro" id="IPR027417">
    <property type="entry name" value="P-loop_NTPase"/>
</dbReference>
<dbReference type="SUPFAM" id="SSF52540">
    <property type="entry name" value="P-loop containing nucleoside triphosphate hydrolases"/>
    <property type="match status" value="1"/>
</dbReference>
<dbReference type="InterPro" id="IPR049945">
    <property type="entry name" value="AAA_22"/>
</dbReference>
<dbReference type="OrthoDB" id="8903747at2"/>
<sequence>MLVRARIMGRAMKKSNSIEPELQLTERPNIPPGSHPVEIDDYQIPTNEIMKIFKSVSRWIQLRITGAVIYGRPRLGKTWMIKYLKNKIPTHLGVDLPIHHIVSLHAKIAKEEEFIESLLSDMDHAFALAGKVGAKRQRLLKFLEQQGCTNSLRMVVLFIDEAQCLDSLHFEWLMDYYNKLDLLRVTLVVFLVGQPQLYTQKTIYSRGHEDQIIQRFMIEEHKFNGLKNEMDIKSCLISFDERSEYPKDSGWSFTRYYFPEAFTVGERLQNFSKDIHDLYVELRTKYNIKGPFEIPMKHMIIAIKIIFVDHGMNSDKPLHWVTTKHWKEAILKTNYIASEQRKQFQK</sequence>
<dbReference type="Gene3D" id="3.40.50.300">
    <property type="entry name" value="P-loop containing nucleotide triphosphate hydrolases"/>
    <property type="match status" value="1"/>
</dbReference>
<comment type="caution">
    <text evidence="2">The sequence shown here is derived from an EMBL/GenBank/DDBJ whole genome shotgun (WGS) entry which is preliminary data.</text>
</comment>
<keyword evidence="2" id="KW-0067">ATP-binding</keyword>
<evidence type="ECO:0000259" key="1">
    <source>
        <dbReference type="Pfam" id="PF13401"/>
    </source>
</evidence>
<proteinExistence type="predicted"/>
<dbReference type="AlphaFoldDB" id="A0A3S1DU30"/>
<dbReference type="Proteomes" id="UP000279446">
    <property type="component" value="Unassembled WGS sequence"/>
</dbReference>
<dbReference type="GO" id="GO:0005524">
    <property type="term" value="F:ATP binding"/>
    <property type="evidence" value="ECO:0007669"/>
    <property type="project" value="UniProtKB-KW"/>
</dbReference>
<dbReference type="GO" id="GO:0016887">
    <property type="term" value="F:ATP hydrolysis activity"/>
    <property type="evidence" value="ECO:0007669"/>
    <property type="project" value="InterPro"/>
</dbReference>
<dbReference type="EMBL" id="RZNY01000004">
    <property type="protein sequence ID" value="RUT47380.1"/>
    <property type="molecule type" value="Genomic_DNA"/>
</dbReference>